<evidence type="ECO:0000313" key="1">
    <source>
        <dbReference type="EMBL" id="MBS7527717.1"/>
    </source>
</evidence>
<dbReference type="Gene3D" id="3.40.109.40">
    <property type="match status" value="1"/>
</dbReference>
<accession>A0ABS5PUK8</accession>
<name>A0ABS5PUK8_9FIRM</name>
<dbReference type="EMBL" id="JAHBCL010000024">
    <property type="protein sequence ID" value="MBS7527717.1"/>
    <property type="molecule type" value="Genomic_DNA"/>
</dbReference>
<sequence>MTLEQTILNGVDRNEIYRYLSAKRKVDDSWQTYVEAVLEETGTLILPNQLMIEDAISIDANQVKLISSELQLTSENFADHIKGGKRLWIVAATLGHLIERKIKYYFAVNPTRAVVMDACGSALIESYCDILERSIKDAHTEVKGFTSRFSPGYGDLSLTTQRQLFERFDISKRTGIHLSEGDLMLPQKSVVFMIADQPVDTPQSIGCQHKCASCTLQHCIYRTEGM</sequence>
<keyword evidence="2" id="KW-1185">Reference proteome</keyword>
<proteinExistence type="predicted"/>
<organism evidence="1 2">
    <name type="scientific">Fusibacter paucivorans</name>
    <dbReference type="NCBI Taxonomy" id="76009"/>
    <lineage>
        <taxon>Bacteria</taxon>
        <taxon>Bacillati</taxon>
        <taxon>Bacillota</taxon>
        <taxon>Clostridia</taxon>
        <taxon>Eubacteriales</taxon>
        <taxon>Eubacteriales Family XII. Incertae Sedis</taxon>
        <taxon>Fusibacter</taxon>
    </lineage>
</organism>
<gene>
    <name evidence="1" type="ORF">KHM83_13610</name>
</gene>
<evidence type="ECO:0008006" key="3">
    <source>
        <dbReference type="Google" id="ProtNLM"/>
    </source>
</evidence>
<dbReference type="SUPFAM" id="SSF56507">
    <property type="entry name" value="Methionine synthase activation domain-like"/>
    <property type="match status" value="1"/>
</dbReference>
<dbReference type="RefSeq" id="WP_213237578.1">
    <property type="nucleotide sequence ID" value="NZ_JAHBCL010000024.1"/>
</dbReference>
<dbReference type="Proteomes" id="UP000746471">
    <property type="component" value="Unassembled WGS sequence"/>
</dbReference>
<comment type="caution">
    <text evidence="1">The sequence shown here is derived from an EMBL/GenBank/DDBJ whole genome shotgun (WGS) entry which is preliminary data.</text>
</comment>
<dbReference type="InterPro" id="IPR037010">
    <property type="entry name" value="VitB12-dep_Met_synth_activ_sf"/>
</dbReference>
<protein>
    <recommendedName>
        <fullName evidence="3">Vitamin B12 dependent methionine synthase, activation domain</fullName>
    </recommendedName>
</protein>
<evidence type="ECO:0000313" key="2">
    <source>
        <dbReference type="Proteomes" id="UP000746471"/>
    </source>
</evidence>
<reference evidence="1 2" key="1">
    <citation type="submission" date="2021-05" db="EMBL/GenBank/DDBJ databases">
        <title>Fusibacter ferrireducens sp. nov., an anaerobic, sulfur- and Fe-reducing bacterium isolated from the mangrove sediment.</title>
        <authorList>
            <person name="Qiu D."/>
        </authorList>
    </citation>
    <scope>NUCLEOTIDE SEQUENCE [LARGE SCALE GENOMIC DNA]</scope>
    <source>
        <strain evidence="1 2">DSM 12116</strain>
    </source>
</reference>